<comment type="subunit">
    <text evidence="2">The complex is composed of two ATP-binding proteins (LsrA), two transmembrane proteins (LsrC and LsrD) and a solute-binding protein (LsrB).</text>
</comment>
<evidence type="ECO:0000256" key="1">
    <source>
        <dbReference type="ARBA" id="ARBA00004651"/>
    </source>
</evidence>
<evidence type="ECO:0000256" key="11">
    <source>
        <dbReference type="SAM" id="Phobius"/>
    </source>
</evidence>
<evidence type="ECO:0000256" key="7">
    <source>
        <dbReference type="ARBA" id="ARBA00022989"/>
    </source>
</evidence>
<gene>
    <name evidence="12" type="ORF">ACFOGJ_10650</name>
</gene>
<evidence type="ECO:0000256" key="3">
    <source>
        <dbReference type="ARBA" id="ARBA00022448"/>
    </source>
</evidence>
<dbReference type="EMBL" id="JBHRTR010000025">
    <property type="protein sequence ID" value="MFC3227693.1"/>
    <property type="molecule type" value="Genomic_DNA"/>
</dbReference>
<evidence type="ECO:0000313" key="13">
    <source>
        <dbReference type="Proteomes" id="UP001595528"/>
    </source>
</evidence>
<keyword evidence="4" id="KW-1003">Cell membrane</keyword>
<dbReference type="Pfam" id="PF02653">
    <property type="entry name" value="BPD_transp_2"/>
    <property type="match status" value="1"/>
</dbReference>
<comment type="function">
    <text evidence="9">Part of the ABC transporter complex LsrABCD involved in autoinducer 2 (AI-2) import. Probably responsible for the translocation of the substrate across the membrane.</text>
</comment>
<feature type="transmembrane region" description="Helical" evidence="11">
    <location>
        <begin position="37"/>
        <end position="56"/>
    </location>
</feature>
<comment type="subcellular location">
    <subcellularLocation>
        <location evidence="1">Cell membrane</location>
        <topology evidence="1">Multi-pass membrane protein</topology>
    </subcellularLocation>
</comment>
<evidence type="ECO:0000256" key="10">
    <source>
        <dbReference type="ARBA" id="ARBA00039381"/>
    </source>
</evidence>
<keyword evidence="7 11" id="KW-1133">Transmembrane helix</keyword>
<protein>
    <recommendedName>
        <fullName evidence="10">Autoinducer 2 import system permease protein LsrD</fullName>
    </recommendedName>
</protein>
<dbReference type="PANTHER" id="PTHR32196">
    <property type="entry name" value="ABC TRANSPORTER PERMEASE PROTEIN YPHD-RELATED-RELATED"/>
    <property type="match status" value="1"/>
</dbReference>
<evidence type="ECO:0000256" key="4">
    <source>
        <dbReference type="ARBA" id="ARBA00022475"/>
    </source>
</evidence>
<feature type="transmembrane region" description="Helical" evidence="11">
    <location>
        <begin position="294"/>
        <end position="314"/>
    </location>
</feature>
<dbReference type="CDD" id="cd06579">
    <property type="entry name" value="TM_PBP1_transp_AraH_like"/>
    <property type="match status" value="1"/>
</dbReference>
<evidence type="ECO:0000256" key="9">
    <source>
        <dbReference type="ARBA" id="ARBA00025439"/>
    </source>
</evidence>
<proteinExistence type="predicted"/>
<keyword evidence="6 11" id="KW-0812">Transmembrane</keyword>
<keyword evidence="13" id="KW-1185">Reference proteome</keyword>
<feature type="transmembrane region" description="Helical" evidence="11">
    <location>
        <begin position="119"/>
        <end position="142"/>
    </location>
</feature>
<keyword evidence="8 11" id="KW-0472">Membrane</keyword>
<sequence>MTDRTSGDDRISANREMPPERRRGLRLTPMDLAPRDVTPWAPVLFLLLLILGFTIVEPQYFATGENAVTILNDGALLAILACGLTFVLIVGEFDLSIAAVASFAGALSTVLITQQGWPVLPAVLAVLASAVAIGLVNGLLVIRLEIPALVATIGSASLLDGLTLWITGNSVIFSGFTDAFMALGNWRLGGLQAPVIYLAVLAGILALALRYTVTGRHLYATGGNRAASRMSGIRVERQVMLAFIACALLAAIAGLVYTSRQGSLTPLFGNSLLLPAFAAAFLGSVTLVHRRFHILGSVIGVYIIGTGTFGLLLIGAPAYSQQLFAGGVLIAATGGSKLRDILRK</sequence>
<feature type="transmembrane region" description="Helical" evidence="11">
    <location>
        <begin position="195"/>
        <end position="213"/>
    </location>
</feature>
<organism evidence="12 13">
    <name type="scientific">Marinibaculum pumilum</name>
    <dbReference type="NCBI Taxonomy" id="1766165"/>
    <lineage>
        <taxon>Bacteria</taxon>
        <taxon>Pseudomonadati</taxon>
        <taxon>Pseudomonadota</taxon>
        <taxon>Alphaproteobacteria</taxon>
        <taxon>Rhodospirillales</taxon>
        <taxon>Rhodospirillaceae</taxon>
        <taxon>Marinibaculum</taxon>
    </lineage>
</organism>
<keyword evidence="5" id="KW-0997">Cell inner membrane</keyword>
<feature type="transmembrane region" description="Helical" evidence="11">
    <location>
        <begin position="68"/>
        <end position="89"/>
    </location>
</feature>
<evidence type="ECO:0000313" key="12">
    <source>
        <dbReference type="EMBL" id="MFC3227693.1"/>
    </source>
</evidence>
<comment type="caution">
    <text evidence="12">The sequence shown here is derived from an EMBL/GenBank/DDBJ whole genome shotgun (WGS) entry which is preliminary data.</text>
</comment>
<keyword evidence="3" id="KW-0813">Transport</keyword>
<evidence type="ECO:0000256" key="2">
    <source>
        <dbReference type="ARBA" id="ARBA00011262"/>
    </source>
</evidence>
<accession>A0ABV7KZ56</accession>
<feature type="transmembrane region" description="Helical" evidence="11">
    <location>
        <begin position="267"/>
        <end position="288"/>
    </location>
</feature>
<evidence type="ECO:0000256" key="8">
    <source>
        <dbReference type="ARBA" id="ARBA00023136"/>
    </source>
</evidence>
<reference evidence="13" key="1">
    <citation type="journal article" date="2019" name="Int. J. Syst. Evol. Microbiol.">
        <title>The Global Catalogue of Microorganisms (GCM) 10K type strain sequencing project: providing services to taxonomists for standard genome sequencing and annotation.</title>
        <authorList>
            <consortium name="The Broad Institute Genomics Platform"/>
            <consortium name="The Broad Institute Genome Sequencing Center for Infectious Disease"/>
            <person name="Wu L."/>
            <person name="Ma J."/>
        </authorList>
    </citation>
    <scope>NUCLEOTIDE SEQUENCE [LARGE SCALE GENOMIC DNA]</scope>
    <source>
        <strain evidence="13">KCTC 42964</strain>
    </source>
</reference>
<feature type="transmembrane region" description="Helical" evidence="11">
    <location>
        <begin position="239"/>
        <end position="258"/>
    </location>
</feature>
<dbReference type="RefSeq" id="WP_379900078.1">
    <property type="nucleotide sequence ID" value="NZ_JBHRTR010000025.1"/>
</dbReference>
<dbReference type="Proteomes" id="UP001595528">
    <property type="component" value="Unassembled WGS sequence"/>
</dbReference>
<evidence type="ECO:0000256" key="5">
    <source>
        <dbReference type="ARBA" id="ARBA00022519"/>
    </source>
</evidence>
<evidence type="ECO:0000256" key="6">
    <source>
        <dbReference type="ARBA" id="ARBA00022692"/>
    </source>
</evidence>
<dbReference type="InterPro" id="IPR001851">
    <property type="entry name" value="ABC_transp_permease"/>
</dbReference>
<dbReference type="PANTHER" id="PTHR32196:SF71">
    <property type="entry name" value="AUTOINDUCER 2 IMPORT SYSTEM PERMEASE PROTEIN LSRD"/>
    <property type="match status" value="1"/>
</dbReference>
<name>A0ABV7KZ56_9PROT</name>